<feature type="compositionally biased region" description="Basic residues" evidence="1">
    <location>
        <begin position="305"/>
        <end position="324"/>
    </location>
</feature>
<evidence type="ECO:0000313" key="3">
    <source>
        <dbReference type="Proteomes" id="UP001281761"/>
    </source>
</evidence>
<evidence type="ECO:0000256" key="1">
    <source>
        <dbReference type="SAM" id="MobiDB-lite"/>
    </source>
</evidence>
<name>A0ABQ9X6T5_9EUKA</name>
<reference evidence="2 3" key="1">
    <citation type="journal article" date="2022" name="bioRxiv">
        <title>Genomics of Preaxostyla Flagellates Illuminates Evolutionary Transitions and the Path Towards Mitochondrial Loss.</title>
        <authorList>
            <person name="Novak L.V.F."/>
            <person name="Treitli S.C."/>
            <person name="Pyrih J."/>
            <person name="Halakuc P."/>
            <person name="Pipaliya S.V."/>
            <person name="Vacek V."/>
            <person name="Brzon O."/>
            <person name="Soukal P."/>
            <person name="Eme L."/>
            <person name="Dacks J.B."/>
            <person name="Karnkowska A."/>
            <person name="Elias M."/>
            <person name="Hampl V."/>
        </authorList>
    </citation>
    <scope>NUCLEOTIDE SEQUENCE [LARGE SCALE GENOMIC DNA]</scope>
    <source>
        <strain evidence="2">NAU3</strain>
        <tissue evidence="2">Gut</tissue>
    </source>
</reference>
<proteinExistence type="predicted"/>
<keyword evidence="3" id="KW-1185">Reference proteome</keyword>
<protein>
    <submittedName>
        <fullName evidence="2">Uncharacterized protein</fullName>
    </submittedName>
</protein>
<evidence type="ECO:0000313" key="2">
    <source>
        <dbReference type="EMBL" id="KAK2947496.1"/>
    </source>
</evidence>
<gene>
    <name evidence="2" type="ORF">BLNAU_17582</name>
</gene>
<sequence>MVETVGFSLVIQPFPKPFVFEVNKQTGDDESCNRHDNSCGSLDIAFETAAKLKIKSIELKLVHSETLSKTLSISDEKKVFMTQGGLDHPSLIVPSTFSSSPLIMISVSNASLSLTAVDALIHLSSLNDLMLVRVSSGDFKVTNGVIKKAEAQKQRAEEQAQDSTSASPVPSRCASPRTLHINKGILFTYDQIRTIFSSELRDWWLKQRSIYVACRNDQTCELGTLESRLLSDKPDRCRDPSRREDEAIRCCVLLDKWTKEPRQFKGCPAREAISHAMDDSCDHCCSPADLEMSLKETGHAEGRKDRHFRRHHSSNHQRRSFWST</sequence>
<dbReference type="EMBL" id="JARBJD010000199">
    <property type="protein sequence ID" value="KAK2947496.1"/>
    <property type="molecule type" value="Genomic_DNA"/>
</dbReference>
<dbReference type="Proteomes" id="UP001281761">
    <property type="component" value="Unassembled WGS sequence"/>
</dbReference>
<feature type="region of interest" description="Disordered" evidence="1">
    <location>
        <begin position="152"/>
        <end position="175"/>
    </location>
</feature>
<feature type="region of interest" description="Disordered" evidence="1">
    <location>
        <begin position="299"/>
        <end position="324"/>
    </location>
</feature>
<comment type="caution">
    <text evidence="2">The sequence shown here is derived from an EMBL/GenBank/DDBJ whole genome shotgun (WGS) entry which is preliminary data.</text>
</comment>
<accession>A0ABQ9X6T5</accession>
<organism evidence="2 3">
    <name type="scientific">Blattamonas nauphoetae</name>
    <dbReference type="NCBI Taxonomy" id="2049346"/>
    <lineage>
        <taxon>Eukaryota</taxon>
        <taxon>Metamonada</taxon>
        <taxon>Preaxostyla</taxon>
        <taxon>Oxymonadida</taxon>
        <taxon>Blattamonas</taxon>
    </lineage>
</organism>